<name>A0A9W8N951_9PEZI</name>
<evidence type="ECO:0000313" key="4">
    <source>
        <dbReference type="Proteomes" id="UP001148614"/>
    </source>
</evidence>
<dbReference type="VEuPathDB" id="FungiDB:F4678DRAFT_460361"/>
<sequence>MALFDEQFNPDVVFEEARDEFIASLALPEKAAFARCESAEELLKQMSKMPAFAENPHGFKRLAFFVSSHAEFAAIAWGAIRLMLKLASNFGIFFDKLTDTLEKIGLALPTYRFLLNILQSKYGMPPSKSSRQGRLQQSIALSFRIKRSICVLYQDILRFFLVVVRVFAKVDGSPKSSVRVGLGLLWKPYDLRFKDFLGQLVAHRTLLESEIQCLALSQAEEIEEVLARQEVASAAERVRSRLVETATAEHLCATEQTSYATLKALKFTGLKAWLNAPQYAESLERALDIREPGTADWIFSEQTFTEWLNHNTGNPGCGKTVVASSVVEFLKNYSISSCACYFFFRAGGRDSERSVNALSSILAQTLKHHRNNEGLIDKFLFAMDEAGSGQPTASENELWDLLRICTTGGFIDHIVLDAIDECVQGENLISRLFEALGSIPDPFPSHSREENTAAPTQVALFSRPHITYLSESLPDTQLAIKHRASRDIDVFLTRSVQSMRSRKLLPATLDVSQTVSRLATRAMRRLREMDRIVKPEKLDDMYDRIIELILLQNPEARKFVQWMLMWLVSSKRELSEGELYETLKTMDDPDYDLSDLIEYEDFSNAIVTMCSSLVERVDSHIPKDDATADSEIRVSYRLIHLSAKEYLESFSSDRIRQLMGSEEQLHLTISRSCLLYLTKYMPRNTASSENSKIPLLTERAQRVSPLYAYATEFWVAHLPTCLFNLDRERAGSLEENGRVRGLYSSFLSIGSQFLFGRQSLLSFIEGFYMLVQNTSERERLVDDLGGWARRSLDQLPLTSSGGTNANSTYDGFLHLAYYLRELEKDWGSTLSVTPGLVWDEVLSHNPCPLIPATSSGAVHTLSPTVDDQLRDLLSSKCLLKISEVTSDRQFLAVLSIWPSREYDSLLENRGDDAYSSQKLRNSCSGWAALFELYDISSSPSRVLEQWLPLDDDEVWIQHCHSLSDQHVQFPVSRSPCGYKFSILRDVFAVVAGKKSGVTRTRLFVTCDKCANELWSHSYAGGVNARTKRRWDVSNYLYHYWIEFDQDGGMLFFTDRTARNHGHRHLAVFRLSVSQGIEISLVSSPKAYNYLEAEPITASRHCFHPQRSLVAFTVAGSALIWDYSDTDGINELALYPFHTASEGGDRRLWLIHQSLTEGIRFSECGDHIILEYYESKDAIREARSCSSRFLKVPKYILGKYDNDDIGEQQSDKWSNITVGESSASSSEGRPLSLSLLSNNTARSADALVDTHGNVSSVSVNANHGAVTLSLSDRNQDGACQVDVELTRLPDSWQGLDKTNVIFQVPKAHQDRIQMAFNKSLNLRYSMSGDPDPYFPAVVERSIDSLGRSVLVNTNTAFATIDDR</sequence>
<dbReference type="InterPro" id="IPR056884">
    <property type="entry name" value="NPHP3-like_N"/>
</dbReference>
<dbReference type="InterPro" id="IPR027417">
    <property type="entry name" value="P-loop_NTPase"/>
</dbReference>
<dbReference type="Gene3D" id="3.40.50.300">
    <property type="entry name" value="P-loop containing nucleotide triphosphate hydrolases"/>
    <property type="match status" value="1"/>
</dbReference>
<keyword evidence="4" id="KW-1185">Reference proteome</keyword>
<dbReference type="Proteomes" id="UP001148614">
    <property type="component" value="Unassembled WGS sequence"/>
</dbReference>
<keyword evidence="1" id="KW-0677">Repeat</keyword>
<dbReference type="Pfam" id="PF24883">
    <property type="entry name" value="NPHP3_N"/>
    <property type="match status" value="1"/>
</dbReference>
<evidence type="ECO:0000256" key="1">
    <source>
        <dbReference type="ARBA" id="ARBA00022737"/>
    </source>
</evidence>
<organism evidence="3 4">
    <name type="scientific">Xylaria arbuscula</name>
    <dbReference type="NCBI Taxonomy" id="114810"/>
    <lineage>
        <taxon>Eukaryota</taxon>
        <taxon>Fungi</taxon>
        <taxon>Dikarya</taxon>
        <taxon>Ascomycota</taxon>
        <taxon>Pezizomycotina</taxon>
        <taxon>Sordariomycetes</taxon>
        <taxon>Xylariomycetidae</taxon>
        <taxon>Xylariales</taxon>
        <taxon>Xylariaceae</taxon>
        <taxon>Xylaria</taxon>
    </lineage>
</organism>
<dbReference type="PANTHER" id="PTHR10039">
    <property type="entry name" value="AMELOGENIN"/>
    <property type="match status" value="1"/>
</dbReference>
<accession>A0A9W8N951</accession>
<reference evidence="3" key="1">
    <citation type="submission" date="2022-07" db="EMBL/GenBank/DDBJ databases">
        <title>Genome Sequence of Xylaria arbuscula.</title>
        <authorList>
            <person name="Buettner E."/>
        </authorList>
    </citation>
    <scope>NUCLEOTIDE SEQUENCE</scope>
    <source>
        <strain evidence="3">VT107</strain>
    </source>
</reference>
<protein>
    <recommendedName>
        <fullName evidence="2">Nephrocystin 3-like N-terminal domain-containing protein</fullName>
    </recommendedName>
</protein>
<dbReference type="EMBL" id="JANPWZ010001814">
    <property type="protein sequence ID" value="KAJ3563037.1"/>
    <property type="molecule type" value="Genomic_DNA"/>
</dbReference>
<dbReference type="PANTHER" id="PTHR10039:SF14">
    <property type="entry name" value="NACHT DOMAIN-CONTAINING PROTEIN"/>
    <property type="match status" value="1"/>
</dbReference>
<gene>
    <name evidence="3" type="ORF">NPX13_g8340</name>
</gene>
<evidence type="ECO:0000313" key="3">
    <source>
        <dbReference type="EMBL" id="KAJ3563037.1"/>
    </source>
</evidence>
<proteinExistence type="predicted"/>
<comment type="caution">
    <text evidence="3">The sequence shown here is derived from an EMBL/GenBank/DDBJ whole genome shotgun (WGS) entry which is preliminary data.</text>
</comment>
<evidence type="ECO:0000259" key="2">
    <source>
        <dbReference type="Pfam" id="PF24883"/>
    </source>
</evidence>
<feature type="domain" description="Nephrocystin 3-like N-terminal" evidence="2">
    <location>
        <begin position="293"/>
        <end position="436"/>
    </location>
</feature>